<dbReference type="PANTHER" id="PTHR36113:SF1">
    <property type="entry name" value="GLYOXALASE_BLEOMYCIN RESISTANCE PROTEIN_DIOXYGENASE"/>
    <property type="match status" value="1"/>
</dbReference>
<dbReference type="SUPFAM" id="SSF54593">
    <property type="entry name" value="Glyoxalase/Bleomycin resistance protein/Dihydroxybiphenyl dioxygenase"/>
    <property type="match status" value="1"/>
</dbReference>
<dbReference type="InterPro" id="IPR037523">
    <property type="entry name" value="VOC_core"/>
</dbReference>
<dbReference type="EMBL" id="JAVDQD010000001">
    <property type="protein sequence ID" value="MDR6237177.1"/>
    <property type="molecule type" value="Genomic_DNA"/>
</dbReference>
<keyword evidence="3" id="KW-1185">Reference proteome</keyword>
<proteinExistence type="predicted"/>
<comment type="caution">
    <text evidence="2">The sequence shown here is derived from an EMBL/GenBank/DDBJ whole genome shotgun (WGS) entry which is preliminary data.</text>
</comment>
<dbReference type="Proteomes" id="UP001185092">
    <property type="component" value="Unassembled WGS sequence"/>
</dbReference>
<protein>
    <submittedName>
        <fullName evidence="2">Lactoylglutathione lyase</fullName>
        <ecNumber evidence="2">4.4.1.5</ecNumber>
    </submittedName>
</protein>
<feature type="domain" description="VOC" evidence="1">
    <location>
        <begin position="2"/>
        <end position="129"/>
    </location>
</feature>
<dbReference type="InterPro" id="IPR029068">
    <property type="entry name" value="Glyas_Bleomycin-R_OHBP_Dase"/>
</dbReference>
<dbReference type="AlphaFoldDB" id="A0AAE4BRF1"/>
<accession>A0AAE4BRF1</accession>
<reference evidence="2" key="1">
    <citation type="submission" date="2023-07" db="EMBL/GenBank/DDBJ databases">
        <title>Genomic Encyclopedia of Type Strains, Phase IV (KMG-IV): sequencing the most valuable type-strain genomes for metagenomic binning, comparative biology and taxonomic classification.</title>
        <authorList>
            <person name="Goeker M."/>
        </authorList>
    </citation>
    <scope>NUCLEOTIDE SEQUENCE</scope>
    <source>
        <strain evidence="2">DSM 26174</strain>
    </source>
</reference>
<dbReference type="EC" id="4.4.1.5" evidence="2"/>
<gene>
    <name evidence="2" type="ORF">HNQ88_000153</name>
</gene>
<name>A0AAE4BRF1_9BACT</name>
<dbReference type="InterPro" id="IPR004360">
    <property type="entry name" value="Glyas_Fos-R_dOase_dom"/>
</dbReference>
<evidence type="ECO:0000313" key="2">
    <source>
        <dbReference type="EMBL" id="MDR6237177.1"/>
    </source>
</evidence>
<evidence type="ECO:0000259" key="1">
    <source>
        <dbReference type="PROSITE" id="PS51819"/>
    </source>
</evidence>
<keyword evidence="2" id="KW-0456">Lyase</keyword>
<dbReference type="PROSITE" id="PS51819">
    <property type="entry name" value="VOC"/>
    <property type="match status" value="1"/>
</dbReference>
<dbReference type="Pfam" id="PF00903">
    <property type="entry name" value="Glyoxalase"/>
    <property type="match status" value="1"/>
</dbReference>
<organism evidence="2 3">
    <name type="scientific">Aureibacter tunicatorum</name>
    <dbReference type="NCBI Taxonomy" id="866807"/>
    <lineage>
        <taxon>Bacteria</taxon>
        <taxon>Pseudomonadati</taxon>
        <taxon>Bacteroidota</taxon>
        <taxon>Cytophagia</taxon>
        <taxon>Cytophagales</taxon>
        <taxon>Persicobacteraceae</taxon>
        <taxon>Aureibacter</taxon>
    </lineage>
</organism>
<dbReference type="RefSeq" id="WP_309936621.1">
    <property type="nucleotide sequence ID" value="NZ_AP025305.1"/>
</dbReference>
<sequence>MKIDHLAIWVRDLDLAKAFYEKYFNMKSGEKYINETKGFSSYFLSFENSDTRLEIMHRDDIEDSFFDHSKKLGLTHFAISLGNKIKVDELTELLRQDGYKVVGEPRVTGDGYYESVVEDAEGNWVELTE</sequence>
<evidence type="ECO:0000313" key="3">
    <source>
        <dbReference type="Proteomes" id="UP001185092"/>
    </source>
</evidence>
<dbReference type="GO" id="GO:0004462">
    <property type="term" value="F:lactoylglutathione lyase activity"/>
    <property type="evidence" value="ECO:0007669"/>
    <property type="project" value="UniProtKB-EC"/>
</dbReference>
<dbReference type="InterPro" id="IPR051332">
    <property type="entry name" value="Fosfomycin_Res_Enzymes"/>
</dbReference>
<dbReference type="PANTHER" id="PTHR36113">
    <property type="entry name" value="LYASE, PUTATIVE-RELATED-RELATED"/>
    <property type="match status" value="1"/>
</dbReference>
<dbReference type="Gene3D" id="3.10.180.10">
    <property type="entry name" value="2,3-Dihydroxybiphenyl 1,2-Dioxygenase, domain 1"/>
    <property type="match status" value="1"/>
</dbReference>